<dbReference type="InterPro" id="IPR013097">
    <property type="entry name" value="Dabb"/>
</dbReference>
<keyword evidence="3" id="KW-1185">Reference proteome</keyword>
<feature type="non-terminal residue" evidence="2">
    <location>
        <position position="1"/>
    </location>
</feature>
<sequence length="104" mass="11817">KCMLNLKNECLHATTNKPYALEACGSKDSLPEGYQARSFRISIGKRGGLIHGSVVKFANEEDRTYQVEKNPVHMEFGKCVGQYVAGIRYVILLRSYFHEVNDEF</sequence>
<organism evidence="2 3">
    <name type="scientific">Calycina marina</name>
    <dbReference type="NCBI Taxonomy" id="1763456"/>
    <lineage>
        <taxon>Eukaryota</taxon>
        <taxon>Fungi</taxon>
        <taxon>Dikarya</taxon>
        <taxon>Ascomycota</taxon>
        <taxon>Pezizomycotina</taxon>
        <taxon>Leotiomycetes</taxon>
        <taxon>Helotiales</taxon>
        <taxon>Pezizellaceae</taxon>
        <taxon>Calycina</taxon>
    </lineage>
</organism>
<evidence type="ECO:0000313" key="3">
    <source>
        <dbReference type="Proteomes" id="UP000887226"/>
    </source>
</evidence>
<dbReference type="Proteomes" id="UP000887226">
    <property type="component" value="Unassembled WGS sequence"/>
</dbReference>
<dbReference type="PROSITE" id="PS51502">
    <property type="entry name" value="S_R_A_B_BARREL"/>
    <property type="match status" value="1"/>
</dbReference>
<dbReference type="Gene3D" id="3.30.70.100">
    <property type="match status" value="1"/>
</dbReference>
<dbReference type="OrthoDB" id="1601230at2759"/>
<reference evidence="2" key="1">
    <citation type="journal article" date="2021" name="IMA Fungus">
        <title>Genomic characterization of three marine fungi, including Emericellopsis atlantica sp. nov. with signatures of a generalist lifestyle and marine biomass degradation.</title>
        <authorList>
            <person name="Hagestad O.C."/>
            <person name="Hou L."/>
            <person name="Andersen J.H."/>
            <person name="Hansen E.H."/>
            <person name="Altermark B."/>
            <person name="Li C."/>
            <person name="Kuhnert E."/>
            <person name="Cox R.J."/>
            <person name="Crous P.W."/>
            <person name="Spatafora J.W."/>
            <person name="Lail K."/>
            <person name="Amirebrahimi M."/>
            <person name="Lipzen A."/>
            <person name="Pangilinan J."/>
            <person name="Andreopoulos W."/>
            <person name="Hayes R.D."/>
            <person name="Ng V."/>
            <person name="Grigoriev I.V."/>
            <person name="Jackson S.A."/>
            <person name="Sutton T.D.S."/>
            <person name="Dobson A.D.W."/>
            <person name="Rama T."/>
        </authorList>
    </citation>
    <scope>NUCLEOTIDE SEQUENCE</scope>
    <source>
        <strain evidence="2">TRa3180A</strain>
    </source>
</reference>
<comment type="caution">
    <text evidence="2">The sequence shown here is derived from an EMBL/GenBank/DDBJ whole genome shotgun (WGS) entry which is preliminary data.</text>
</comment>
<evidence type="ECO:0000313" key="2">
    <source>
        <dbReference type="EMBL" id="KAG9248999.1"/>
    </source>
</evidence>
<proteinExistence type="predicted"/>
<gene>
    <name evidence="2" type="ORF">BJ878DRAFT_411410</name>
</gene>
<accession>A0A9P8CJ04</accession>
<feature type="domain" description="Stress-response A/B barrel" evidence="1">
    <location>
        <begin position="1"/>
        <end position="92"/>
    </location>
</feature>
<protein>
    <recommendedName>
        <fullName evidence="1">Stress-response A/B barrel domain-containing protein</fullName>
    </recommendedName>
</protein>
<evidence type="ECO:0000259" key="1">
    <source>
        <dbReference type="PROSITE" id="PS51502"/>
    </source>
</evidence>
<dbReference type="EMBL" id="MU253740">
    <property type="protein sequence ID" value="KAG9248999.1"/>
    <property type="molecule type" value="Genomic_DNA"/>
</dbReference>
<name>A0A9P8CJ04_9HELO</name>
<dbReference type="AlphaFoldDB" id="A0A9P8CJ04"/>